<evidence type="ECO:0000256" key="1">
    <source>
        <dbReference type="ARBA" id="ARBA00004162"/>
    </source>
</evidence>
<sequence length="164" mass="18278">MSRKKRYRRTDKEVQELDVTTFLNLMVILIPFLLITAVFSRVTILELNLPSSSGATEPSKIKLNIEVIVRETGLEIGNGQSVMLRLPKIGATRYDFEGLSKNLLIIKRDNPQKTNITVLMEPDIEYELLVHVMDAVRTAEIAQGEGGAIEKVALFPDISIGDAP</sequence>
<dbReference type="AlphaFoldDB" id="A0A3B0XF67"/>
<evidence type="ECO:0008006" key="8">
    <source>
        <dbReference type="Google" id="ProtNLM"/>
    </source>
</evidence>
<dbReference type="GO" id="GO:0005886">
    <property type="term" value="C:plasma membrane"/>
    <property type="evidence" value="ECO:0007669"/>
    <property type="project" value="UniProtKB-SubCell"/>
</dbReference>
<keyword evidence="2" id="KW-1003">Cell membrane</keyword>
<comment type="subcellular location">
    <subcellularLocation>
        <location evidence="1">Cell membrane</location>
        <topology evidence="1">Single-pass membrane protein</topology>
    </subcellularLocation>
</comment>
<evidence type="ECO:0000256" key="2">
    <source>
        <dbReference type="ARBA" id="ARBA00022475"/>
    </source>
</evidence>
<dbReference type="InterPro" id="IPR003400">
    <property type="entry name" value="ExbD"/>
</dbReference>
<dbReference type="Pfam" id="PF02472">
    <property type="entry name" value="ExbD"/>
    <property type="match status" value="1"/>
</dbReference>
<keyword evidence="4 6" id="KW-1133">Transmembrane helix</keyword>
<name>A0A3B0XF67_9ZZZZ</name>
<dbReference type="GO" id="GO:0022857">
    <property type="term" value="F:transmembrane transporter activity"/>
    <property type="evidence" value="ECO:0007669"/>
    <property type="project" value="InterPro"/>
</dbReference>
<proteinExistence type="predicted"/>
<accession>A0A3B0XF67</accession>
<evidence type="ECO:0000256" key="5">
    <source>
        <dbReference type="ARBA" id="ARBA00023136"/>
    </source>
</evidence>
<organism evidence="7">
    <name type="scientific">hydrothermal vent metagenome</name>
    <dbReference type="NCBI Taxonomy" id="652676"/>
    <lineage>
        <taxon>unclassified sequences</taxon>
        <taxon>metagenomes</taxon>
        <taxon>ecological metagenomes</taxon>
    </lineage>
</organism>
<evidence type="ECO:0000313" key="7">
    <source>
        <dbReference type="EMBL" id="VAW62923.1"/>
    </source>
</evidence>
<dbReference type="PANTHER" id="PTHR30558">
    <property type="entry name" value="EXBD MEMBRANE COMPONENT OF PMF-DRIVEN MACROMOLECULE IMPORT SYSTEM"/>
    <property type="match status" value="1"/>
</dbReference>
<gene>
    <name evidence="7" type="ORF">MNBD_GAMMA10-2667</name>
</gene>
<evidence type="ECO:0000256" key="3">
    <source>
        <dbReference type="ARBA" id="ARBA00022692"/>
    </source>
</evidence>
<keyword evidence="5 6" id="KW-0472">Membrane</keyword>
<evidence type="ECO:0000256" key="4">
    <source>
        <dbReference type="ARBA" id="ARBA00022989"/>
    </source>
</evidence>
<evidence type="ECO:0000256" key="6">
    <source>
        <dbReference type="SAM" id="Phobius"/>
    </source>
</evidence>
<reference evidence="7" key="1">
    <citation type="submission" date="2018-06" db="EMBL/GenBank/DDBJ databases">
        <authorList>
            <person name="Zhirakovskaya E."/>
        </authorList>
    </citation>
    <scope>NUCLEOTIDE SEQUENCE</scope>
</reference>
<keyword evidence="3 6" id="KW-0812">Transmembrane</keyword>
<feature type="transmembrane region" description="Helical" evidence="6">
    <location>
        <begin position="21"/>
        <end position="42"/>
    </location>
</feature>
<protein>
    <recommendedName>
        <fullName evidence="8">Biopolymer transport protein ExbD/TolR</fullName>
    </recommendedName>
</protein>
<dbReference type="EMBL" id="UOFJ01000082">
    <property type="protein sequence ID" value="VAW62923.1"/>
    <property type="molecule type" value="Genomic_DNA"/>
</dbReference>